<dbReference type="InterPro" id="IPR011527">
    <property type="entry name" value="ABC1_TM_dom"/>
</dbReference>
<dbReference type="InterPro" id="IPR027417">
    <property type="entry name" value="P-loop_NTPase"/>
</dbReference>
<evidence type="ECO:0000256" key="4">
    <source>
        <dbReference type="ARBA" id="ARBA00022519"/>
    </source>
</evidence>
<evidence type="ECO:0000256" key="11">
    <source>
        <dbReference type="SAM" id="Phobius"/>
    </source>
</evidence>
<evidence type="ECO:0000256" key="8">
    <source>
        <dbReference type="ARBA" id="ARBA00022989"/>
    </source>
</evidence>
<keyword evidence="6" id="KW-0547">Nucleotide-binding</keyword>
<dbReference type="GO" id="GO:0016887">
    <property type="term" value="F:ATP hydrolysis activity"/>
    <property type="evidence" value="ECO:0007669"/>
    <property type="project" value="InterPro"/>
</dbReference>
<keyword evidence="14" id="KW-0378">Hydrolase</keyword>
<keyword evidence="5 11" id="KW-0812">Transmembrane</keyword>
<comment type="subcellular location">
    <subcellularLocation>
        <location evidence="1">Cell membrane</location>
        <topology evidence="1">Multi-pass membrane protein</topology>
    </subcellularLocation>
</comment>
<dbReference type="SMART" id="SM00382">
    <property type="entry name" value="AAA"/>
    <property type="match status" value="1"/>
</dbReference>
<dbReference type="GO" id="GO:0015421">
    <property type="term" value="F:ABC-type oligopeptide transporter activity"/>
    <property type="evidence" value="ECO:0007669"/>
    <property type="project" value="TreeGrafter"/>
</dbReference>
<dbReference type="FunFam" id="3.40.50.300:FF:001001">
    <property type="entry name" value="Multidrug ABC transporter ATP-binding protein"/>
    <property type="match status" value="1"/>
</dbReference>
<dbReference type="GO" id="GO:0005886">
    <property type="term" value="C:plasma membrane"/>
    <property type="evidence" value="ECO:0007669"/>
    <property type="project" value="UniProtKB-SubCell"/>
</dbReference>
<reference evidence="14 15" key="1">
    <citation type="submission" date="2015-08" db="EMBL/GenBank/DDBJ databases">
        <title>Draft Genome Sequence of Rathayibacter sp. Strain VKM Ac-2596 Isolated from Leaf Gall Induced by Plant-Parasitic Nematodes.</title>
        <authorList>
            <person name="Vasilenko O.V."/>
            <person name="Starodumova I.P."/>
            <person name="Tarlachkov S.V."/>
            <person name="Dorofeeva L.V."/>
            <person name="Evtushenko L.I."/>
        </authorList>
    </citation>
    <scope>NUCLEOTIDE SEQUENCE [LARGE SCALE GENOMIC DNA]</scope>
    <source>
        <strain evidence="14 15">VKM Ac-2596</strain>
    </source>
</reference>
<dbReference type="SUPFAM" id="SSF90123">
    <property type="entry name" value="ABC transporter transmembrane region"/>
    <property type="match status" value="1"/>
</dbReference>
<dbReference type="GO" id="GO:0005524">
    <property type="term" value="F:ATP binding"/>
    <property type="evidence" value="ECO:0007669"/>
    <property type="project" value="UniProtKB-KW"/>
</dbReference>
<feature type="domain" description="ABC transporter" evidence="12">
    <location>
        <begin position="345"/>
        <end position="579"/>
    </location>
</feature>
<dbReference type="InterPro" id="IPR003593">
    <property type="entry name" value="AAA+_ATPase"/>
</dbReference>
<name>A0A162FXP3_9MICO</name>
<dbReference type="PANTHER" id="PTHR43394">
    <property type="entry name" value="ATP-DEPENDENT PERMEASE MDL1, MITOCHONDRIAL"/>
    <property type="match status" value="1"/>
</dbReference>
<dbReference type="PANTHER" id="PTHR43394:SF1">
    <property type="entry name" value="ATP-BINDING CASSETTE SUB-FAMILY B MEMBER 10, MITOCHONDRIAL"/>
    <property type="match status" value="1"/>
</dbReference>
<dbReference type="PATRIC" id="fig|1671680.3.peg.1931"/>
<dbReference type="InterPro" id="IPR003439">
    <property type="entry name" value="ABC_transporter-like_ATP-bd"/>
</dbReference>
<keyword evidence="8 11" id="KW-1133">Transmembrane helix</keyword>
<comment type="caution">
    <text evidence="14">The sequence shown here is derived from an EMBL/GenBank/DDBJ whole genome shotgun (WGS) entry which is preliminary data.</text>
</comment>
<dbReference type="InterPro" id="IPR039421">
    <property type="entry name" value="Type_1_exporter"/>
</dbReference>
<feature type="transmembrane region" description="Helical" evidence="11">
    <location>
        <begin position="172"/>
        <end position="191"/>
    </location>
</feature>
<gene>
    <name evidence="14" type="primary">mdlB</name>
    <name evidence="14" type="ORF">ACH61_01814</name>
</gene>
<keyword evidence="2" id="KW-0813">Transport</keyword>
<keyword evidence="3" id="KW-1003">Cell membrane</keyword>
<dbReference type="EC" id="3.6.3.44" evidence="14"/>
<evidence type="ECO:0000259" key="12">
    <source>
        <dbReference type="PROSITE" id="PS50893"/>
    </source>
</evidence>
<evidence type="ECO:0000256" key="10">
    <source>
        <dbReference type="SAM" id="MobiDB-lite"/>
    </source>
</evidence>
<evidence type="ECO:0000256" key="2">
    <source>
        <dbReference type="ARBA" id="ARBA00022448"/>
    </source>
</evidence>
<sequence length="618" mass="64638">MTPPDHVALPVARYRDSLHWLGRTTRRHPVLLTAAVGTGALAAAVTLVPVYAMGWLVDATVSGRPASDIAVLAVLLVAAAVAAGALSGVSTYVVVRLGETVVAILREDVVHGVLELPSRVAERSGRGDVLSRVGDDITRITRASGEVVPAVLSAGLLVAVSLGSLFGVDPVLGVAGLLTLPLYAAALLWYLPRSAHVYARERVAAGERTEALVSSLYGRDTVHAYGMEAARVGEIRTASDRMRELSVSVFRLLLGFVGRANLAEFCGMAVLFVTGFVRYTNGDVTIGAVTTAILLFHRLFTPLGTVLFLFDELQSAGAAMNRLVGVVEMPRVRTRARTSPAGRALTVDDVSFAYGPGGDVLRGVSFTVPDGRRLALVGASGAGKTTAALIAAGLLEPDSGTVRLGGTPLSDIGTEARRSRVAVISQDVHVVAGPLIDDLRLADQDADEPTIWRALETVGADGWVRALPAGVHTEVGAHGHRLNAAQKQQIALARLVLKDADVAILDEATAEAGSSGAVALERSALAATAGRTTLIVAHRLTQAATADAVAVLEAGRIIEFGSHEDLLVRGGPYARQWQAWSAARPATNRCAEQSPRRPADAPETDPPSDTPRAKAVTI</sequence>
<dbReference type="SUPFAM" id="SSF52540">
    <property type="entry name" value="P-loop containing nucleoside triphosphate hydrolases"/>
    <property type="match status" value="1"/>
</dbReference>
<feature type="transmembrane region" description="Helical" evidence="11">
    <location>
        <begin position="249"/>
        <end position="273"/>
    </location>
</feature>
<organism evidence="14 15">
    <name type="scientific">Rathayibacter tanaceti</name>
    <dbReference type="NCBI Taxonomy" id="1671680"/>
    <lineage>
        <taxon>Bacteria</taxon>
        <taxon>Bacillati</taxon>
        <taxon>Actinomycetota</taxon>
        <taxon>Actinomycetes</taxon>
        <taxon>Micrococcales</taxon>
        <taxon>Microbacteriaceae</taxon>
        <taxon>Rathayibacter</taxon>
    </lineage>
</organism>
<evidence type="ECO:0000259" key="13">
    <source>
        <dbReference type="PROSITE" id="PS50929"/>
    </source>
</evidence>
<protein>
    <submittedName>
        <fullName evidence="14">Multidrug resistance-like ATP-binding protein MdlB</fullName>
        <ecNumber evidence="14">3.6.3.44</ecNumber>
    </submittedName>
</protein>
<accession>A0A162FXP3</accession>
<feature type="transmembrane region" description="Helical" evidence="11">
    <location>
        <begin position="69"/>
        <end position="95"/>
    </location>
</feature>
<keyword evidence="7 14" id="KW-0067">ATP-binding</keyword>
<evidence type="ECO:0000313" key="15">
    <source>
        <dbReference type="Proteomes" id="UP000076717"/>
    </source>
</evidence>
<dbReference type="Pfam" id="PF00005">
    <property type="entry name" value="ABC_tran"/>
    <property type="match status" value="1"/>
</dbReference>
<dbReference type="InterPro" id="IPR036640">
    <property type="entry name" value="ABC1_TM_sf"/>
</dbReference>
<proteinExistence type="predicted"/>
<dbReference type="Gene3D" id="1.20.1560.10">
    <property type="entry name" value="ABC transporter type 1, transmembrane domain"/>
    <property type="match status" value="1"/>
</dbReference>
<dbReference type="Pfam" id="PF00664">
    <property type="entry name" value="ABC_membrane"/>
    <property type="match status" value="1"/>
</dbReference>
<dbReference type="Gene3D" id="3.40.50.300">
    <property type="entry name" value="P-loop containing nucleotide triphosphate hydrolases"/>
    <property type="match status" value="1"/>
</dbReference>
<evidence type="ECO:0000256" key="3">
    <source>
        <dbReference type="ARBA" id="ARBA00022475"/>
    </source>
</evidence>
<feature type="transmembrane region" description="Helical" evidence="11">
    <location>
        <begin position="30"/>
        <end position="57"/>
    </location>
</feature>
<dbReference type="CDD" id="cd07346">
    <property type="entry name" value="ABC_6TM_exporters"/>
    <property type="match status" value="1"/>
</dbReference>
<keyword evidence="4" id="KW-0997">Cell inner membrane</keyword>
<feature type="transmembrane region" description="Helical" evidence="11">
    <location>
        <begin position="285"/>
        <end position="310"/>
    </location>
</feature>
<evidence type="ECO:0000313" key="14">
    <source>
        <dbReference type="EMBL" id="KZX21070.1"/>
    </source>
</evidence>
<evidence type="ECO:0000256" key="1">
    <source>
        <dbReference type="ARBA" id="ARBA00004651"/>
    </source>
</evidence>
<dbReference type="PROSITE" id="PS50929">
    <property type="entry name" value="ABC_TM1F"/>
    <property type="match status" value="1"/>
</dbReference>
<dbReference type="RefSeq" id="WP_068211030.1">
    <property type="nucleotide sequence ID" value="NZ_LIIN01000056.1"/>
</dbReference>
<dbReference type="AlphaFoldDB" id="A0A162FXP3"/>
<evidence type="ECO:0000256" key="5">
    <source>
        <dbReference type="ARBA" id="ARBA00022692"/>
    </source>
</evidence>
<feature type="region of interest" description="Disordered" evidence="10">
    <location>
        <begin position="584"/>
        <end position="618"/>
    </location>
</feature>
<feature type="domain" description="ABC transmembrane type-1" evidence="13">
    <location>
        <begin position="34"/>
        <end position="315"/>
    </location>
</feature>
<keyword evidence="9 11" id="KW-0472">Membrane</keyword>
<evidence type="ECO:0000256" key="9">
    <source>
        <dbReference type="ARBA" id="ARBA00023136"/>
    </source>
</evidence>
<dbReference type="PROSITE" id="PS50893">
    <property type="entry name" value="ABC_TRANSPORTER_2"/>
    <property type="match status" value="1"/>
</dbReference>
<dbReference type="EMBL" id="LIIN01000056">
    <property type="protein sequence ID" value="KZX21070.1"/>
    <property type="molecule type" value="Genomic_DNA"/>
</dbReference>
<feature type="transmembrane region" description="Helical" evidence="11">
    <location>
        <begin position="147"/>
        <end position="166"/>
    </location>
</feature>
<keyword evidence="15" id="KW-1185">Reference proteome</keyword>
<evidence type="ECO:0000256" key="7">
    <source>
        <dbReference type="ARBA" id="ARBA00022840"/>
    </source>
</evidence>
<dbReference type="Proteomes" id="UP000076717">
    <property type="component" value="Unassembled WGS sequence"/>
</dbReference>
<evidence type="ECO:0000256" key="6">
    <source>
        <dbReference type="ARBA" id="ARBA00022741"/>
    </source>
</evidence>